<dbReference type="GO" id="GO:0009228">
    <property type="term" value="P:thiamine biosynthetic process"/>
    <property type="evidence" value="ECO:0007669"/>
    <property type="project" value="UniProtKB-KW"/>
</dbReference>
<keyword evidence="6" id="KW-0479">Metal-binding</keyword>
<accession>D7CSE4</accession>
<keyword evidence="7" id="KW-0663">Pyridoxal phosphate</keyword>
<evidence type="ECO:0000256" key="10">
    <source>
        <dbReference type="ARBA" id="ARBA00033171"/>
    </source>
</evidence>
<evidence type="ECO:0000256" key="4">
    <source>
        <dbReference type="ARBA" id="ARBA00011738"/>
    </source>
</evidence>
<dbReference type="HOGENOM" id="CLU_028871_6_1_0"/>
<organism evidence="14 15">
    <name type="scientific">Truepera radiovictrix (strain DSM 17093 / CIP 108686 / LMG 22925 / RQ-24)</name>
    <dbReference type="NCBI Taxonomy" id="649638"/>
    <lineage>
        <taxon>Bacteria</taxon>
        <taxon>Thermotogati</taxon>
        <taxon>Deinococcota</taxon>
        <taxon>Deinococci</taxon>
        <taxon>Trueperales</taxon>
        <taxon>Trueperaceae</taxon>
        <taxon>Truepera</taxon>
    </lineage>
</organism>
<proteinExistence type="inferred from homology"/>
<feature type="chain" id="PRO_5003094166" description="Thiamine pyrimidine synthase" evidence="12">
    <location>
        <begin position="26"/>
        <end position="343"/>
    </location>
</feature>
<evidence type="ECO:0000256" key="7">
    <source>
        <dbReference type="ARBA" id="ARBA00022898"/>
    </source>
</evidence>
<keyword evidence="9" id="KW-0408">Iron</keyword>
<evidence type="ECO:0000256" key="8">
    <source>
        <dbReference type="ARBA" id="ARBA00022977"/>
    </source>
</evidence>
<dbReference type="SUPFAM" id="SSF53850">
    <property type="entry name" value="Periplasmic binding protein-like II"/>
    <property type="match status" value="1"/>
</dbReference>
<keyword evidence="5" id="KW-0808">Transferase</keyword>
<comment type="function">
    <text evidence="1">Responsible for the formation of the pyrimidine heterocycle in the thiamine biosynthesis pathway. Catalyzes the formation of hydroxymethylpyrimidine phosphate (HMP-P) from histidine and pyridoxal phosphate (PLP). The protein uses PLP and the active site histidine to form HMP-P, generating an inactive enzyme. The enzyme can only undergo a single turnover, which suggests it is a suicide enzyme.</text>
</comment>
<dbReference type="Proteomes" id="UP000000379">
    <property type="component" value="Chromosome"/>
</dbReference>
<evidence type="ECO:0000313" key="14">
    <source>
        <dbReference type="EMBL" id="ADI15364.1"/>
    </source>
</evidence>
<dbReference type="eggNOG" id="COG0715">
    <property type="taxonomic scope" value="Bacteria"/>
</dbReference>
<dbReference type="RefSeq" id="WP_013178727.1">
    <property type="nucleotide sequence ID" value="NC_014221.1"/>
</dbReference>
<dbReference type="GO" id="GO:0046872">
    <property type="term" value="F:metal ion binding"/>
    <property type="evidence" value="ECO:0007669"/>
    <property type="project" value="UniProtKB-KW"/>
</dbReference>
<feature type="domain" description="SsuA/THI5-like" evidence="13">
    <location>
        <begin position="39"/>
        <end position="252"/>
    </location>
</feature>
<dbReference type="GO" id="GO:0016740">
    <property type="term" value="F:transferase activity"/>
    <property type="evidence" value="ECO:0007669"/>
    <property type="project" value="UniProtKB-KW"/>
</dbReference>
<evidence type="ECO:0000259" key="13">
    <source>
        <dbReference type="Pfam" id="PF09084"/>
    </source>
</evidence>
<dbReference type="Gene3D" id="3.40.190.10">
    <property type="entry name" value="Periplasmic binding protein-like II"/>
    <property type="match status" value="2"/>
</dbReference>
<evidence type="ECO:0000256" key="12">
    <source>
        <dbReference type="SAM" id="SignalP"/>
    </source>
</evidence>
<sequence length="343" mass="37091">MRRTLFSTCLLCLLALSLSFGVASAQPHRVRLALDWVPNTNHTGIFVALERGWYREEGVELQLLPFGGVTPNLLVAQRQADVGISGTESVLHAAAVGEPVVAVAAILATNTAALAVRSDAGITRPRDLDGRLFAAIGVPWARPVIEAVIRHDGGRGDFREVQLTTASFDAVLEGRADFAWVFEGWQGVIAERAGIDVTLFNFKDYGIPDYYTPLLTVHPEALEDEEAAAALRAFLRATARGYTFAAEHPDEAAELLLAAAPPGSLPDPELVRDSQRVVSRSLREPGRPWGVQRPEFWAGERSYPRFLLAAGVLTDVGGDPVTELPLETLFSNALLPTEPLPGE</sequence>
<keyword evidence="8" id="KW-0784">Thiamine biosynthesis</keyword>
<reference evidence="15" key="1">
    <citation type="submission" date="2010-05" db="EMBL/GenBank/DDBJ databases">
        <title>The complete genome of Truepera radiovictris DSM 17093.</title>
        <authorList>
            <consortium name="US DOE Joint Genome Institute (JGI-PGF)"/>
            <person name="Lucas S."/>
            <person name="Copeland A."/>
            <person name="Lapidus A."/>
            <person name="Glavina del Rio T."/>
            <person name="Dalin E."/>
            <person name="Tice H."/>
            <person name="Bruce D."/>
            <person name="Goodwin L."/>
            <person name="Pitluck S."/>
            <person name="Kyrpides N."/>
            <person name="Mavromatis K."/>
            <person name="Ovchinnikova G."/>
            <person name="Munk A.C."/>
            <person name="Detter J.C."/>
            <person name="Han C."/>
            <person name="Tapia R."/>
            <person name="Land M."/>
            <person name="Hauser L."/>
            <person name="Markowitz V."/>
            <person name="Cheng J.-F."/>
            <person name="Hugenholtz P."/>
            <person name="Woyke T."/>
            <person name="Wu D."/>
            <person name="Tindall B."/>
            <person name="Pomrenke H.G."/>
            <person name="Brambilla E."/>
            <person name="Klenk H.-P."/>
            <person name="Eisen J.A."/>
        </authorList>
    </citation>
    <scope>NUCLEOTIDE SEQUENCE [LARGE SCALE GENOMIC DNA]</scope>
    <source>
        <strain evidence="15">DSM 17093 / CIP 108686 / LMG 22925 / RQ-24</strain>
    </source>
</reference>
<evidence type="ECO:0000256" key="3">
    <source>
        <dbReference type="ARBA" id="ARBA00009406"/>
    </source>
</evidence>
<feature type="signal peptide" evidence="12">
    <location>
        <begin position="1"/>
        <end position="25"/>
    </location>
</feature>
<evidence type="ECO:0000256" key="2">
    <source>
        <dbReference type="ARBA" id="ARBA00004948"/>
    </source>
</evidence>
<evidence type="ECO:0000256" key="11">
    <source>
        <dbReference type="ARBA" id="ARBA00048179"/>
    </source>
</evidence>
<reference evidence="14 15" key="2">
    <citation type="journal article" date="2011" name="Stand. Genomic Sci.">
        <title>Complete genome sequence of Truepera radiovictrix type strain (RQ-24).</title>
        <authorList>
            <person name="Ivanova N."/>
            <person name="Rohde C."/>
            <person name="Munk C."/>
            <person name="Nolan M."/>
            <person name="Lucas S."/>
            <person name="Del Rio T.G."/>
            <person name="Tice H."/>
            <person name="Deshpande S."/>
            <person name="Cheng J.F."/>
            <person name="Tapia R."/>
            <person name="Han C."/>
            <person name="Goodwin L."/>
            <person name="Pitluck S."/>
            <person name="Liolios K."/>
            <person name="Mavromatis K."/>
            <person name="Mikhailova N."/>
            <person name="Pati A."/>
            <person name="Chen A."/>
            <person name="Palaniappan K."/>
            <person name="Land M."/>
            <person name="Hauser L."/>
            <person name="Chang Y.J."/>
            <person name="Jeffries C.D."/>
            <person name="Brambilla E."/>
            <person name="Rohde M."/>
            <person name="Goker M."/>
            <person name="Tindall B.J."/>
            <person name="Woyke T."/>
            <person name="Bristow J."/>
            <person name="Eisen J.A."/>
            <person name="Markowitz V."/>
            <person name="Hugenholtz P."/>
            <person name="Kyrpides N.C."/>
            <person name="Klenk H.P."/>
            <person name="Lapidus A."/>
        </authorList>
    </citation>
    <scope>NUCLEOTIDE SEQUENCE [LARGE SCALE GENOMIC DNA]</scope>
    <source>
        <strain evidence="15">DSM 17093 / CIP 108686 / LMG 22925 / RQ-24</strain>
    </source>
</reference>
<comment type="similarity">
    <text evidence="3">Belongs to the NMT1/THI5 family.</text>
</comment>
<dbReference type="KEGG" id="tra:Trad_2254"/>
<keyword evidence="15" id="KW-1185">Reference proteome</keyword>
<dbReference type="AlphaFoldDB" id="D7CSE4"/>
<name>D7CSE4_TRURR</name>
<evidence type="ECO:0000256" key="1">
    <source>
        <dbReference type="ARBA" id="ARBA00003469"/>
    </source>
</evidence>
<dbReference type="STRING" id="649638.Trad_2254"/>
<evidence type="ECO:0000256" key="9">
    <source>
        <dbReference type="ARBA" id="ARBA00023004"/>
    </source>
</evidence>
<comment type="pathway">
    <text evidence="2">Cofactor biosynthesis; thiamine diphosphate biosynthesis.</text>
</comment>
<gene>
    <name evidence="14" type="ordered locus">Trad_2254</name>
</gene>
<protein>
    <recommendedName>
        <fullName evidence="10">Thiamine pyrimidine synthase</fullName>
    </recommendedName>
</protein>
<comment type="catalytic activity">
    <reaction evidence="11">
        <text>N(6)-(pyridoxal phosphate)-L-lysyl-[4-amino-5-hydroxymethyl-2-methylpyrimidine phosphate synthase] + L-histidyl-[4-amino-5-hydroxymethyl-2-methylpyrimidine phosphate synthase] + 2 Fe(3+) + 4 H2O = L-lysyl-[4-amino-5-hydroxymethyl-2-methylpyrimidine phosphate synthase] + (2S)-2-amino-5-hydroxy-4-oxopentanoyl-[4-amino-5-hydroxymethyl-2-methylpyrimidine phosphate synthase] + 4-amino-2-methyl-5-(phosphooxymethyl)pyrimidine + 3-oxopropanoate + 2 Fe(2+) + 2 H(+)</text>
        <dbReference type="Rhea" id="RHEA:65756"/>
        <dbReference type="Rhea" id="RHEA-COMP:16892"/>
        <dbReference type="Rhea" id="RHEA-COMP:16893"/>
        <dbReference type="Rhea" id="RHEA-COMP:16894"/>
        <dbReference type="Rhea" id="RHEA-COMP:16895"/>
        <dbReference type="ChEBI" id="CHEBI:15377"/>
        <dbReference type="ChEBI" id="CHEBI:15378"/>
        <dbReference type="ChEBI" id="CHEBI:29033"/>
        <dbReference type="ChEBI" id="CHEBI:29034"/>
        <dbReference type="ChEBI" id="CHEBI:29969"/>
        <dbReference type="ChEBI" id="CHEBI:29979"/>
        <dbReference type="ChEBI" id="CHEBI:33190"/>
        <dbReference type="ChEBI" id="CHEBI:58354"/>
        <dbReference type="ChEBI" id="CHEBI:143915"/>
        <dbReference type="ChEBI" id="CHEBI:157692"/>
    </reaction>
    <physiologicalReaction direction="left-to-right" evidence="11">
        <dbReference type="Rhea" id="RHEA:65757"/>
    </physiologicalReaction>
</comment>
<evidence type="ECO:0000256" key="6">
    <source>
        <dbReference type="ARBA" id="ARBA00022723"/>
    </source>
</evidence>
<dbReference type="InterPro" id="IPR015168">
    <property type="entry name" value="SsuA/THI5"/>
</dbReference>
<dbReference type="OrthoDB" id="9815602at2"/>
<dbReference type="EMBL" id="CP002049">
    <property type="protein sequence ID" value="ADI15364.1"/>
    <property type="molecule type" value="Genomic_DNA"/>
</dbReference>
<evidence type="ECO:0000256" key="5">
    <source>
        <dbReference type="ARBA" id="ARBA00022679"/>
    </source>
</evidence>
<dbReference type="PANTHER" id="PTHR31528">
    <property type="entry name" value="4-AMINO-5-HYDROXYMETHYL-2-METHYLPYRIMIDINE PHOSPHATE SYNTHASE THI11-RELATED"/>
    <property type="match status" value="1"/>
</dbReference>
<dbReference type="InterPro" id="IPR027939">
    <property type="entry name" value="NMT1/THI5"/>
</dbReference>
<comment type="subunit">
    <text evidence="4">Homodimer.</text>
</comment>
<keyword evidence="12" id="KW-0732">Signal</keyword>
<evidence type="ECO:0000313" key="15">
    <source>
        <dbReference type="Proteomes" id="UP000000379"/>
    </source>
</evidence>
<dbReference type="Pfam" id="PF09084">
    <property type="entry name" value="NMT1"/>
    <property type="match status" value="1"/>
</dbReference>
<dbReference type="PANTHER" id="PTHR31528:SF1">
    <property type="entry name" value="4-AMINO-5-HYDROXYMETHYL-2-METHYLPYRIMIDINE PHOSPHATE SYNTHASE THI11-RELATED"/>
    <property type="match status" value="1"/>
</dbReference>